<protein>
    <submittedName>
        <fullName evidence="5">Terminase ATPase subunit family protein</fullName>
    </submittedName>
</protein>
<feature type="domain" description="Terminase ATPase subunit N-terminal" evidence="3">
    <location>
        <begin position="20"/>
        <end position="75"/>
    </location>
</feature>
<keyword evidence="1" id="KW-1188">Viral release from host cell</keyword>
<dbReference type="OrthoDB" id="8553810at2"/>
<name>A0A516SHV3_9NEIS</name>
<dbReference type="InterPro" id="IPR010332">
    <property type="entry name" value="ATPase_terminase-su_N"/>
</dbReference>
<evidence type="ECO:0000313" key="6">
    <source>
        <dbReference type="Proteomes" id="UP000317550"/>
    </source>
</evidence>
<evidence type="ECO:0000259" key="3">
    <source>
        <dbReference type="Pfam" id="PF06056"/>
    </source>
</evidence>
<dbReference type="InterPro" id="IPR027417">
    <property type="entry name" value="P-loop_NTPase"/>
</dbReference>
<keyword evidence="6" id="KW-1185">Reference proteome</keyword>
<feature type="region of interest" description="Disordered" evidence="2">
    <location>
        <begin position="111"/>
        <end position="137"/>
    </location>
</feature>
<gene>
    <name evidence="5" type="ORF">FNU76_15930</name>
</gene>
<dbReference type="Pfam" id="PF17289">
    <property type="entry name" value="Terminase_6C"/>
    <property type="match status" value="1"/>
</dbReference>
<evidence type="ECO:0000259" key="4">
    <source>
        <dbReference type="Pfam" id="PF17289"/>
    </source>
</evidence>
<proteinExistence type="predicted"/>
<dbReference type="EMBL" id="CP041730">
    <property type="protein sequence ID" value="QDQ27720.1"/>
    <property type="molecule type" value="Genomic_DNA"/>
</dbReference>
<dbReference type="KEGG" id="cari:FNU76_15930"/>
<feature type="domain" description="Terminase large subunit gp17-like C-terminal" evidence="4">
    <location>
        <begin position="419"/>
        <end position="577"/>
    </location>
</feature>
<dbReference type="Pfam" id="PF03237">
    <property type="entry name" value="Terminase_6N"/>
    <property type="match status" value="1"/>
</dbReference>
<dbReference type="AlphaFoldDB" id="A0A516SHV3"/>
<organism evidence="5 6">
    <name type="scientific">Chitinimonas arctica</name>
    <dbReference type="NCBI Taxonomy" id="2594795"/>
    <lineage>
        <taxon>Bacteria</taxon>
        <taxon>Pseudomonadati</taxon>
        <taxon>Pseudomonadota</taxon>
        <taxon>Betaproteobacteria</taxon>
        <taxon>Neisseriales</taxon>
        <taxon>Chitinibacteraceae</taxon>
        <taxon>Chitinimonas</taxon>
    </lineage>
</organism>
<evidence type="ECO:0000313" key="5">
    <source>
        <dbReference type="EMBL" id="QDQ27720.1"/>
    </source>
</evidence>
<evidence type="ECO:0000256" key="1">
    <source>
        <dbReference type="ARBA" id="ARBA00022612"/>
    </source>
</evidence>
<dbReference type="Pfam" id="PF06056">
    <property type="entry name" value="Terminase_5"/>
    <property type="match status" value="1"/>
</dbReference>
<sequence length="594" mass="67065">MPSTPTRPQPHAATIESDLDPRRQARALYWKGMRISRIAEQLGIKVTTLHSWKRRDQWDATDPIDRVEMSLEARIQFLLAKEDKDGRDFKEIDLLGRQVERLARVQRYRSGGNETDLNPKIANRNSGPRKPPEKNAISDEQQAQLTESFMASLFEYQRHWYRAGLVQRVRNLLKSRQIGATFYFAREALIDALTTGRNQIFLSASKAQAHQFKSYILDFAKTAGVELRGDPIKLPSGAELIFLGTNFRTAQSYHGNLYLDEYFWIPKFQQLRKVAAGMASHAKWRLTYFSTPSSLSHEAYPFWSGKLFNKGRPRAEHIDLDTSHAALAAGRRCEDGQWRQIVTVKDAAAGGCNLFDLDQLQLENSGEEFAQLFMCQFIDDGQSIFPLAMLQRCMVDSWVEWADFKPFAIRPFGYREVWVGYDPAHTGDSAGLVVLAPPLVAGGKFRVLEKHQFKGLDFAEQADKIKRITECYHVTHIGIDTTGVGQGVYQLVKQFYPAAVAFNYSVDVKTRLVLKALDVISHGRLEFDAGWTDLAAAFMAIRKTVTPSGRQATFEASRSEEVSHADLAWACMHALAAEPLEGGTATNRSFMEIA</sequence>
<dbReference type="Gene3D" id="3.40.50.300">
    <property type="entry name" value="P-loop containing nucleotide triphosphate hydrolases"/>
    <property type="match status" value="1"/>
</dbReference>
<dbReference type="RefSeq" id="WP_144279108.1">
    <property type="nucleotide sequence ID" value="NZ_CP041730.1"/>
</dbReference>
<evidence type="ECO:0000256" key="2">
    <source>
        <dbReference type="SAM" id="MobiDB-lite"/>
    </source>
</evidence>
<accession>A0A516SHV3</accession>
<dbReference type="Proteomes" id="UP000317550">
    <property type="component" value="Chromosome"/>
</dbReference>
<dbReference type="InterPro" id="IPR035421">
    <property type="entry name" value="Terminase_6C"/>
</dbReference>
<dbReference type="Gene3D" id="3.30.420.240">
    <property type="match status" value="1"/>
</dbReference>
<reference evidence="6" key="1">
    <citation type="submission" date="2019-07" db="EMBL/GenBank/DDBJ databases">
        <title>Chitinimonas sp. nov., isolated from Ny-Alesund, arctica soil.</title>
        <authorList>
            <person name="Xu Q."/>
            <person name="Peng F."/>
        </authorList>
    </citation>
    <scope>NUCLEOTIDE SEQUENCE [LARGE SCALE GENOMIC DNA]</scope>
    <source>
        <strain evidence="6">R3-44</strain>
    </source>
</reference>